<protein>
    <recommendedName>
        <fullName evidence="6">F-box domain-containing protein</fullName>
    </recommendedName>
</protein>
<dbReference type="InterPro" id="IPR006553">
    <property type="entry name" value="Leu-rich_rpt_Cys-con_subtyp"/>
</dbReference>
<evidence type="ECO:0000259" key="2">
    <source>
        <dbReference type="Pfam" id="PF12937"/>
    </source>
</evidence>
<reference evidence="4" key="2">
    <citation type="submission" date="2022-10" db="EMBL/GenBank/DDBJ databases">
        <authorList>
            <consortium name="ENA_rothamsted_submissions"/>
            <consortium name="culmorum"/>
            <person name="King R."/>
        </authorList>
    </citation>
    <scope>NUCLEOTIDE SEQUENCE</scope>
</reference>
<dbReference type="InterPro" id="IPR036047">
    <property type="entry name" value="F-box-like_dom_sf"/>
</dbReference>
<dbReference type="InterPro" id="IPR032675">
    <property type="entry name" value="LRR_dom_sf"/>
</dbReference>
<dbReference type="EMBL" id="OU896718">
    <property type="protein sequence ID" value="CAH1119270.1"/>
    <property type="molecule type" value="Genomic_DNA"/>
</dbReference>
<dbReference type="Gene3D" id="1.20.1280.50">
    <property type="match status" value="1"/>
</dbReference>
<proteinExistence type="predicted"/>
<dbReference type="GO" id="GO:0019005">
    <property type="term" value="C:SCF ubiquitin ligase complex"/>
    <property type="evidence" value="ECO:0007669"/>
    <property type="project" value="TreeGrafter"/>
</dbReference>
<accession>A0A9P0DBD7</accession>
<dbReference type="Pfam" id="PF12937">
    <property type="entry name" value="F-box-like"/>
    <property type="match status" value="1"/>
</dbReference>
<sequence>MSSLSDITSSTYSLRDSSKSTILNSKGYRHIPDNVLLIIFSYFNQDEVVKNLMPVSQQWRSVAEHPSLRKTLKFSGIARDTAEICERIWRYNQAQTIHVRRICEPVDVLRQICRCSENLKHLTLRHCPQIFEDSLRHLLLTCKNLESLDLKGTPFRALIFYEELVLAQSLSCVNFSENPYLLPSNIATIILNCRKLTGFHLSSFKPINKINLTDSDCYFILSHTVLKLNSLTLDCSTLSTYSFPSIMRSKYLKYLCLNYAYNFDSSDFQDMWKSLKNLTSLKIRFARQLTDKSVKTLFMEGKKVMSKLEALDLTGCSGLKDQGVIAIAQCCSGLKSLVLRSCKNVSDIGVVFKRCQALEVLNIAFCSQLRFGSTMMPKNLKILFISDDIQLRNFVDLLRTKGKTVAVKLCESEYNKNYSNI</sequence>
<dbReference type="AlphaFoldDB" id="A0A9P0DBD7"/>
<dbReference type="Proteomes" id="UP001153737">
    <property type="component" value="Chromosome 12"/>
</dbReference>
<dbReference type="Pfam" id="PF25372">
    <property type="entry name" value="DUF7885"/>
    <property type="match status" value="1"/>
</dbReference>
<dbReference type="GO" id="GO:0031146">
    <property type="term" value="P:SCF-dependent proteasomal ubiquitin-dependent protein catabolic process"/>
    <property type="evidence" value="ECO:0007669"/>
    <property type="project" value="TreeGrafter"/>
</dbReference>
<feature type="domain" description="F-box" evidence="2">
    <location>
        <begin position="30"/>
        <end position="73"/>
    </location>
</feature>
<name>A0A9P0DBD7_PHACE</name>
<organism evidence="4 5">
    <name type="scientific">Phaedon cochleariae</name>
    <name type="common">Mustard beetle</name>
    <dbReference type="NCBI Taxonomy" id="80249"/>
    <lineage>
        <taxon>Eukaryota</taxon>
        <taxon>Metazoa</taxon>
        <taxon>Ecdysozoa</taxon>
        <taxon>Arthropoda</taxon>
        <taxon>Hexapoda</taxon>
        <taxon>Insecta</taxon>
        <taxon>Pterygota</taxon>
        <taxon>Neoptera</taxon>
        <taxon>Endopterygota</taxon>
        <taxon>Coleoptera</taxon>
        <taxon>Polyphaga</taxon>
        <taxon>Cucujiformia</taxon>
        <taxon>Chrysomeloidea</taxon>
        <taxon>Chrysomelidae</taxon>
        <taxon>Chrysomelinae</taxon>
        <taxon>Chrysomelini</taxon>
        <taxon>Phaedon</taxon>
    </lineage>
</organism>
<evidence type="ECO:0008006" key="6">
    <source>
        <dbReference type="Google" id="ProtNLM"/>
    </source>
</evidence>
<dbReference type="InterPro" id="IPR001810">
    <property type="entry name" value="F-box_dom"/>
</dbReference>
<gene>
    <name evidence="4" type="ORF">PHAECO_LOCUS3374</name>
</gene>
<evidence type="ECO:0000313" key="5">
    <source>
        <dbReference type="Proteomes" id="UP001153737"/>
    </source>
</evidence>
<keyword evidence="1" id="KW-0833">Ubl conjugation pathway</keyword>
<keyword evidence="5" id="KW-1185">Reference proteome</keyword>
<evidence type="ECO:0000313" key="4">
    <source>
        <dbReference type="EMBL" id="CAH1119270.1"/>
    </source>
</evidence>
<dbReference type="SUPFAM" id="SSF81383">
    <property type="entry name" value="F-box domain"/>
    <property type="match status" value="1"/>
</dbReference>
<evidence type="ECO:0000256" key="1">
    <source>
        <dbReference type="ARBA" id="ARBA00022786"/>
    </source>
</evidence>
<evidence type="ECO:0000259" key="3">
    <source>
        <dbReference type="Pfam" id="PF25372"/>
    </source>
</evidence>
<dbReference type="OrthoDB" id="10257471at2759"/>
<dbReference type="Gene3D" id="3.80.10.10">
    <property type="entry name" value="Ribonuclease Inhibitor"/>
    <property type="match status" value="2"/>
</dbReference>
<dbReference type="SUPFAM" id="SSF52047">
    <property type="entry name" value="RNI-like"/>
    <property type="match status" value="1"/>
</dbReference>
<dbReference type="PANTHER" id="PTHR13318:SF105">
    <property type="entry name" value="F-BOX_LRR-REPEAT PROTEIN 3"/>
    <property type="match status" value="1"/>
</dbReference>
<feature type="domain" description="F-box/LRR-repeat protein 15-like leucin rich repeat" evidence="3">
    <location>
        <begin position="278"/>
        <end position="350"/>
    </location>
</feature>
<dbReference type="InterPro" id="IPR057207">
    <property type="entry name" value="FBXL15_LRR"/>
</dbReference>
<dbReference type="SMART" id="SM00367">
    <property type="entry name" value="LRR_CC"/>
    <property type="match status" value="4"/>
</dbReference>
<dbReference type="PANTHER" id="PTHR13318">
    <property type="entry name" value="PARTNER OF PAIRED, ISOFORM B-RELATED"/>
    <property type="match status" value="1"/>
</dbReference>
<reference evidence="4" key="1">
    <citation type="submission" date="2022-01" db="EMBL/GenBank/DDBJ databases">
        <authorList>
            <person name="King R."/>
        </authorList>
    </citation>
    <scope>NUCLEOTIDE SEQUENCE</scope>
</reference>